<comment type="caution">
    <text evidence="6">Lacks conserved residue(s) required for the propagation of feature annotation.</text>
</comment>
<keyword evidence="4" id="KW-0106">Calcium</keyword>
<dbReference type="Gene3D" id="2.40.10.10">
    <property type="entry name" value="Trypsin-like serine proteases"/>
    <property type="match status" value="1"/>
</dbReference>
<evidence type="ECO:0000256" key="7">
    <source>
        <dbReference type="RuleBase" id="RU363034"/>
    </source>
</evidence>
<dbReference type="PROSITE" id="PS50092">
    <property type="entry name" value="TSP1"/>
    <property type="match status" value="15"/>
</dbReference>
<evidence type="ECO:0000256" key="6">
    <source>
        <dbReference type="PROSITE-ProRule" id="PRU01005"/>
    </source>
</evidence>
<protein>
    <submittedName>
        <fullName evidence="12">Uncharacterized protein</fullName>
    </submittedName>
</protein>
<evidence type="ECO:0000256" key="5">
    <source>
        <dbReference type="ARBA" id="ARBA00023157"/>
    </source>
</evidence>
<dbReference type="PANTHER" id="PTHR22906:SF21">
    <property type="entry name" value="SEMA DOMAIN-CONTAINING PROTEIN"/>
    <property type="match status" value="1"/>
</dbReference>
<dbReference type="CDD" id="cd00190">
    <property type="entry name" value="Tryp_SPc"/>
    <property type="match status" value="1"/>
</dbReference>
<dbReference type="SUPFAM" id="SSF82895">
    <property type="entry name" value="TSP-1 type 1 repeat"/>
    <property type="match status" value="12"/>
</dbReference>
<dbReference type="SMART" id="SM00254">
    <property type="entry name" value="ShKT"/>
    <property type="match status" value="4"/>
</dbReference>
<dbReference type="PROSITE" id="PS01187">
    <property type="entry name" value="EGF_CA"/>
    <property type="match status" value="1"/>
</dbReference>
<dbReference type="InterPro" id="IPR003582">
    <property type="entry name" value="ShKT_dom"/>
</dbReference>
<dbReference type="Gene3D" id="2.20.100.10">
    <property type="entry name" value="Thrombospondin type-1 (TSP1) repeat"/>
    <property type="match status" value="14"/>
</dbReference>
<dbReference type="InterPro" id="IPR000742">
    <property type="entry name" value="EGF"/>
</dbReference>
<evidence type="ECO:0000313" key="13">
    <source>
        <dbReference type="Proteomes" id="UP001642483"/>
    </source>
</evidence>
<dbReference type="SUPFAM" id="SSF50494">
    <property type="entry name" value="Trypsin-like serine proteases"/>
    <property type="match status" value="1"/>
</dbReference>
<dbReference type="Pfam" id="PF00090">
    <property type="entry name" value="TSP_1"/>
    <property type="match status" value="15"/>
</dbReference>
<evidence type="ECO:0000256" key="3">
    <source>
        <dbReference type="ARBA" id="ARBA00022737"/>
    </source>
</evidence>
<evidence type="ECO:0000256" key="2">
    <source>
        <dbReference type="ARBA" id="ARBA00022525"/>
    </source>
</evidence>
<dbReference type="InterPro" id="IPR018097">
    <property type="entry name" value="EGF_Ca-bd_CS"/>
</dbReference>
<dbReference type="PROSITE" id="PS00135">
    <property type="entry name" value="TRYPSIN_SER"/>
    <property type="match status" value="1"/>
</dbReference>
<dbReference type="SUPFAM" id="SSF57196">
    <property type="entry name" value="EGF/Laminin"/>
    <property type="match status" value="1"/>
</dbReference>
<evidence type="ECO:0000256" key="1">
    <source>
        <dbReference type="ARBA" id="ARBA00004613"/>
    </source>
</evidence>
<dbReference type="PROSITE" id="PS01186">
    <property type="entry name" value="EGF_2"/>
    <property type="match status" value="1"/>
</dbReference>
<comment type="subcellular location">
    <subcellularLocation>
        <location evidence="1">Secreted</location>
    </subcellularLocation>
</comment>
<dbReference type="Proteomes" id="UP001642483">
    <property type="component" value="Unassembled WGS sequence"/>
</dbReference>
<feature type="domain" description="Peptidase S1" evidence="10">
    <location>
        <begin position="173"/>
        <end position="413"/>
    </location>
</feature>
<gene>
    <name evidence="12" type="ORF">CVLEPA_LOCUS28381</name>
</gene>
<evidence type="ECO:0000259" key="10">
    <source>
        <dbReference type="PROSITE" id="PS50240"/>
    </source>
</evidence>
<feature type="signal peptide" evidence="9">
    <location>
        <begin position="1"/>
        <end position="22"/>
    </location>
</feature>
<dbReference type="EMBL" id="CAWYQH010000141">
    <property type="protein sequence ID" value="CAK8695093.1"/>
    <property type="molecule type" value="Genomic_DNA"/>
</dbReference>
<dbReference type="Gene3D" id="2.10.25.10">
    <property type="entry name" value="Laminin"/>
    <property type="match status" value="1"/>
</dbReference>
<dbReference type="InterPro" id="IPR033116">
    <property type="entry name" value="TRYPSIN_SER"/>
</dbReference>
<sequence>MPNFRYFIFHLFLTCYLQFTAAQKKCTGVDQEWCGSFSRFCTQRDYKSIMEDNCPALCGLCISESDDPRCTTDNGGCEHICNINEDTVMCTCHPGYELVPNGKNCSDINECLFSDACPEPHIPYCVNEVGGYFCSNYSCTERPGFFNKYQSSECCAAVEETSCGSDSLTSGRIVGGRSAKVGGWPWMVYVLIDSSFICGGTLIDENWVITAAHCFRSTGINSTVETFFGRLNPSATKREEPHVQQRTVTQIILHPDWEKDRFPYHDIALLRLSSPVMQGAFIKTVCLPNGEVPSPNTRCWVTGFGTTAYRGPAAKDLQEVGLPIVDIQRCKRAYEGTQYPVDENLMICAGYASGGKDACQGDSGGPLVCQRCDSCSWYLAGVVSFGKGCAEPQYFGVYTNVENHEQWISQETGVPVTKSRTCGRVVGARFSAWDQWTSCSESCFSGDGMPGQRSRSRVCLNENPPHEVCRGNTRQTENCNTDRCAYWGEYGAFSQCSVTCGEGIIKRERQCIGGDPGQAGCLGSAFMEMTCNERMCPVWNEWQKWSRCHIRNGVCERQSSRTCNTFGNVGVSCKGNAMRTETCNDDQCPHWGEWSDWDDCSEMCGGGVRSKSRSCINGNIKDVGCNVGEATIEELCNTDVCDQWSEWKPWSSCSKTCDGGRQSAMRECIGGTAGVGGCPGKNTRSRQCATMVCPFWSKWSKFGKCSKTCGGGTKTQTRTCENGNPGDSGCHMGTDRNTVQCNTQACPRWSDWDDWMECSVTCGGGTRHSTRECLNGVVGDVGCQGSKRRNDQCNSQKCPTWTAFSGWSKCSKTCGGGESTNSRTCLNGKPGDKGCAGMEQMTRTCNTNDCPYWQNWRKTGVCSTTCGKGQIEQTRTCHGGEAGQEGCIGGTTRMVECEITPCPVKWTDWSEYTPCSVTCGNGWKTRTRTCEGAVVGQKGCEGSAVQNITCGEICVPEWDNWNQWSTCSRTCYGGTQTRSRNCLNGQPGQPNCTPARKAVDTRVCNEQDCDECVDLQPTCLSWYCVTYRDYSLINCQKTCQFCSEPTDPWGRWSECTATCDGGIQFRNRTCLVPPCVSQIRACNVDECSGYTEWSEWSKCSLSCNGGSRTRTRYCPQNVECFPDDFGNRVSQTESCKEEKCPGTWSNWSKFGICSKTCGPGMKERTRQCNGGTVGGPGCIGAAKHQMMCSVRQCPAKWGDWVSDGSCSVSCGGGEKNERRSCIGGNPGSPGCSGNEVRNVRCNTLVCVTRWLDWGSWGECTTTSGGQQTTRRSRECENGSPGDPGCIEEANQSKSCNTNTGGQCAGLRDNLPPSRGTCQDFLFACQTHLNFSRNNCALTCCKATESDNAICEDTPAHKTTCEDNRILCNHPSYISFFESHCRKTCGFCNS</sequence>
<dbReference type="InterPro" id="IPR043504">
    <property type="entry name" value="Peptidase_S1_PA_chymotrypsin"/>
</dbReference>
<dbReference type="PROSITE" id="PS00134">
    <property type="entry name" value="TRYPSIN_HIS"/>
    <property type="match status" value="1"/>
</dbReference>
<dbReference type="InterPro" id="IPR000884">
    <property type="entry name" value="TSP1_rpt"/>
</dbReference>
<feature type="region of interest" description="Disordered" evidence="8">
    <location>
        <begin position="1260"/>
        <end position="1280"/>
    </location>
</feature>
<feature type="domain" description="ShKT" evidence="11">
    <location>
        <begin position="1350"/>
        <end position="1387"/>
    </location>
</feature>
<dbReference type="InterPro" id="IPR001254">
    <property type="entry name" value="Trypsin_dom"/>
</dbReference>
<keyword evidence="7" id="KW-0720">Serine protease</keyword>
<dbReference type="Pfam" id="PF01549">
    <property type="entry name" value="ShK"/>
    <property type="match status" value="2"/>
</dbReference>
<keyword evidence="13" id="KW-1185">Reference proteome</keyword>
<evidence type="ECO:0000256" key="9">
    <source>
        <dbReference type="SAM" id="SignalP"/>
    </source>
</evidence>
<feature type="chain" id="PRO_5046655848" evidence="9">
    <location>
        <begin position="23"/>
        <end position="1389"/>
    </location>
</feature>
<keyword evidence="5" id="KW-1015">Disulfide bond</keyword>
<comment type="caution">
    <text evidence="12">The sequence shown here is derived from an EMBL/GenBank/DDBJ whole genome shotgun (WGS) entry which is preliminary data.</text>
</comment>
<name>A0ABP0GTN1_CLALP</name>
<dbReference type="InterPro" id="IPR036383">
    <property type="entry name" value="TSP1_rpt_sf"/>
</dbReference>
<dbReference type="Pfam" id="PF14670">
    <property type="entry name" value="FXa_inhibition"/>
    <property type="match status" value="1"/>
</dbReference>
<dbReference type="PROSITE" id="PS51670">
    <property type="entry name" value="SHKT"/>
    <property type="match status" value="2"/>
</dbReference>
<reference evidence="12 13" key="1">
    <citation type="submission" date="2024-02" db="EMBL/GenBank/DDBJ databases">
        <authorList>
            <person name="Daric V."/>
            <person name="Darras S."/>
        </authorList>
    </citation>
    <scope>NUCLEOTIDE SEQUENCE [LARGE SCALE GENOMIC DNA]</scope>
</reference>
<feature type="compositionally biased region" description="Low complexity" evidence="8">
    <location>
        <begin position="1260"/>
        <end position="1269"/>
    </location>
</feature>
<dbReference type="Pfam" id="PF00089">
    <property type="entry name" value="Trypsin"/>
    <property type="match status" value="1"/>
</dbReference>
<keyword evidence="7" id="KW-0378">Hydrolase</keyword>
<dbReference type="PANTHER" id="PTHR22906">
    <property type="entry name" value="PROPERDIN"/>
    <property type="match status" value="1"/>
</dbReference>
<keyword evidence="3" id="KW-0677">Repeat</keyword>
<dbReference type="InterPro" id="IPR009003">
    <property type="entry name" value="Peptidase_S1_PA"/>
</dbReference>
<dbReference type="InterPro" id="IPR052065">
    <property type="entry name" value="Compl_asym_regulator"/>
</dbReference>
<dbReference type="Gene3D" id="1.10.10.1940">
    <property type="match status" value="2"/>
</dbReference>
<dbReference type="SMART" id="SM00209">
    <property type="entry name" value="TSP1"/>
    <property type="match status" value="16"/>
</dbReference>
<dbReference type="SMART" id="SM00020">
    <property type="entry name" value="Tryp_SPc"/>
    <property type="match status" value="1"/>
</dbReference>
<feature type="domain" description="ShKT" evidence="11">
    <location>
        <begin position="26"/>
        <end position="61"/>
    </location>
</feature>
<keyword evidence="7" id="KW-0645">Protease</keyword>
<dbReference type="InterPro" id="IPR018114">
    <property type="entry name" value="TRYPSIN_HIS"/>
</dbReference>
<proteinExistence type="predicted"/>
<evidence type="ECO:0000259" key="11">
    <source>
        <dbReference type="PROSITE" id="PS51670"/>
    </source>
</evidence>
<evidence type="ECO:0000256" key="4">
    <source>
        <dbReference type="ARBA" id="ARBA00022837"/>
    </source>
</evidence>
<keyword evidence="2" id="KW-0964">Secreted</keyword>
<organism evidence="12 13">
    <name type="scientific">Clavelina lepadiformis</name>
    <name type="common">Light-bulb sea squirt</name>
    <name type="synonym">Ascidia lepadiformis</name>
    <dbReference type="NCBI Taxonomy" id="159417"/>
    <lineage>
        <taxon>Eukaryota</taxon>
        <taxon>Metazoa</taxon>
        <taxon>Chordata</taxon>
        <taxon>Tunicata</taxon>
        <taxon>Ascidiacea</taxon>
        <taxon>Aplousobranchia</taxon>
        <taxon>Clavelinidae</taxon>
        <taxon>Clavelina</taxon>
    </lineage>
</organism>
<keyword evidence="9" id="KW-0732">Signal</keyword>
<dbReference type="PROSITE" id="PS50240">
    <property type="entry name" value="TRYPSIN_DOM"/>
    <property type="match status" value="1"/>
</dbReference>
<evidence type="ECO:0000313" key="12">
    <source>
        <dbReference type="EMBL" id="CAK8695093.1"/>
    </source>
</evidence>
<accession>A0ABP0GTN1</accession>
<dbReference type="PRINTS" id="PR00722">
    <property type="entry name" value="CHYMOTRYPSIN"/>
</dbReference>
<evidence type="ECO:0000256" key="8">
    <source>
        <dbReference type="SAM" id="MobiDB-lite"/>
    </source>
</evidence>
<dbReference type="InterPro" id="IPR001314">
    <property type="entry name" value="Peptidase_S1A"/>
</dbReference>